<proteinExistence type="inferred from homology"/>
<evidence type="ECO:0000259" key="7">
    <source>
        <dbReference type="Pfam" id="PF00590"/>
    </source>
</evidence>
<evidence type="ECO:0000256" key="3">
    <source>
        <dbReference type="ARBA" id="ARBA00022603"/>
    </source>
</evidence>
<comment type="function">
    <text evidence="6">Catalyzes the 2'-O-methylation of the ribose of cytidine 1402 (C1402) in 16S rRNA.</text>
</comment>
<dbReference type="HAMAP" id="MF_01877">
    <property type="entry name" value="16SrRNA_methyltr_I"/>
    <property type="match status" value="1"/>
</dbReference>
<comment type="caution">
    <text evidence="8">The sequence shown here is derived from an EMBL/GenBank/DDBJ whole genome shotgun (WGS) entry which is preliminary data.</text>
</comment>
<comment type="similarity">
    <text evidence="6">Belongs to the methyltransferase superfamily. RsmI family.</text>
</comment>
<dbReference type="PANTHER" id="PTHR46111">
    <property type="entry name" value="RIBOSOMAL RNA SMALL SUBUNIT METHYLTRANSFERASE I"/>
    <property type="match status" value="1"/>
</dbReference>
<dbReference type="EC" id="2.1.1.198" evidence="6"/>
<dbReference type="SUPFAM" id="SSF53790">
    <property type="entry name" value="Tetrapyrrole methylase"/>
    <property type="match status" value="1"/>
</dbReference>
<gene>
    <name evidence="6 8" type="primary">rsmI</name>
    <name evidence="8" type="ORF">CLLU_33710</name>
</gene>
<keyword evidence="5 6" id="KW-0949">S-adenosyl-L-methionine</keyword>
<dbReference type="AlphaFoldDB" id="A0A2T0B858"/>
<sequence>MGKLFLVATPIGNLQDITLRGLEVLKSVDLIAAEDTRHSLKLLNHFNIKKPLVSYHKYNENEKSIELIKKLRDGDNIALISDAGTPGISDPGAVMVRNCIKYGVDFEVIPGATAVTTALVYSGIDNSRFIFLGFLPRDAKSRRAALEDIAERRETLIFYEAPHRLLNTLKLLRDVLGNRHMAICRELTKIHEEILRSTLEEMVSYYENDDSNIRGEFVIVVEGKSEEEFLEEKKRKWINLSIEEHIKMYMDVGLSKKESVKKVAKDRNVSKSEIYSHSINLQ</sequence>
<dbReference type="FunFam" id="3.40.1010.10:FF:000007">
    <property type="entry name" value="Ribosomal RNA small subunit methyltransferase I"/>
    <property type="match status" value="1"/>
</dbReference>
<dbReference type="Gene3D" id="3.40.1010.10">
    <property type="entry name" value="Cobalt-precorrin-4 Transmethylase, Domain 1"/>
    <property type="match status" value="1"/>
</dbReference>
<dbReference type="GO" id="GO:0070677">
    <property type="term" value="F:rRNA (cytosine-2'-O-)-methyltransferase activity"/>
    <property type="evidence" value="ECO:0007669"/>
    <property type="project" value="UniProtKB-UniRule"/>
</dbReference>
<name>A0A2T0B858_9CLOT</name>
<dbReference type="InterPro" id="IPR008189">
    <property type="entry name" value="rRNA_ssu_MeTfrase_I"/>
</dbReference>
<organism evidence="8 9">
    <name type="scientific">Clostridium luticellarii</name>
    <dbReference type="NCBI Taxonomy" id="1691940"/>
    <lineage>
        <taxon>Bacteria</taxon>
        <taxon>Bacillati</taxon>
        <taxon>Bacillota</taxon>
        <taxon>Clostridia</taxon>
        <taxon>Eubacteriales</taxon>
        <taxon>Clostridiaceae</taxon>
        <taxon>Clostridium</taxon>
    </lineage>
</organism>
<accession>A0A2T0B858</accession>
<evidence type="ECO:0000313" key="9">
    <source>
        <dbReference type="Proteomes" id="UP000237798"/>
    </source>
</evidence>
<keyword evidence="9" id="KW-1185">Reference proteome</keyword>
<feature type="domain" description="Tetrapyrrole methylase" evidence="7">
    <location>
        <begin position="3"/>
        <end position="202"/>
    </location>
</feature>
<dbReference type="GO" id="GO:0005737">
    <property type="term" value="C:cytoplasm"/>
    <property type="evidence" value="ECO:0007669"/>
    <property type="project" value="UniProtKB-SubCell"/>
</dbReference>
<dbReference type="InterPro" id="IPR000878">
    <property type="entry name" value="4pyrrol_Mease"/>
</dbReference>
<evidence type="ECO:0000256" key="4">
    <source>
        <dbReference type="ARBA" id="ARBA00022679"/>
    </source>
</evidence>
<evidence type="ECO:0000313" key="8">
    <source>
        <dbReference type="EMBL" id="PRR80064.1"/>
    </source>
</evidence>
<dbReference type="InterPro" id="IPR018063">
    <property type="entry name" value="SAM_MeTrfase_RsmI_CS"/>
</dbReference>
<keyword evidence="4 6" id="KW-0808">Transferase</keyword>
<evidence type="ECO:0000256" key="5">
    <source>
        <dbReference type="ARBA" id="ARBA00022691"/>
    </source>
</evidence>
<dbReference type="InterPro" id="IPR014777">
    <property type="entry name" value="4pyrrole_Mease_sub1"/>
</dbReference>
<dbReference type="OrthoDB" id="9809084at2"/>
<comment type="catalytic activity">
    <reaction evidence="6">
        <text>cytidine(1402) in 16S rRNA + S-adenosyl-L-methionine = 2'-O-methylcytidine(1402) in 16S rRNA + S-adenosyl-L-homocysteine + H(+)</text>
        <dbReference type="Rhea" id="RHEA:42924"/>
        <dbReference type="Rhea" id="RHEA-COMP:10285"/>
        <dbReference type="Rhea" id="RHEA-COMP:10286"/>
        <dbReference type="ChEBI" id="CHEBI:15378"/>
        <dbReference type="ChEBI" id="CHEBI:57856"/>
        <dbReference type="ChEBI" id="CHEBI:59789"/>
        <dbReference type="ChEBI" id="CHEBI:74495"/>
        <dbReference type="ChEBI" id="CHEBI:82748"/>
        <dbReference type="EC" id="2.1.1.198"/>
    </reaction>
</comment>
<dbReference type="Pfam" id="PF00590">
    <property type="entry name" value="TP_methylase"/>
    <property type="match status" value="1"/>
</dbReference>
<dbReference type="InterPro" id="IPR035996">
    <property type="entry name" value="4pyrrol_Methylase_sf"/>
</dbReference>
<dbReference type="Gene3D" id="3.30.950.10">
    <property type="entry name" value="Methyltransferase, Cobalt-precorrin-4 Transmethylase, Domain 2"/>
    <property type="match status" value="1"/>
</dbReference>
<evidence type="ECO:0000256" key="2">
    <source>
        <dbReference type="ARBA" id="ARBA00022552"/>
    </source>
</evidence>
<dbReference type="EMBL" id="PVXP01000089">
    <property type="protein sequence ID" value="PRR80064.1"/>
    <property type="molecule type" value="Genomic_DNA"/>
</dbReference>
<dbReference type="NCBIfam" id="TIGR00096">
    <property type="entry name" value="16S rRNA (cytidine(1402)-2'-O)-methyltransferase"/>
    <property type="match status" value="1"/>
</dbReference>
<dbReference type="InterPro" id="IPR014776">
    <property type="entry name" value="4pyrrole_Mease_sub2"/>
</dbReference>
<comment type="subcellular location">
    <subcellularLocation>
        <location evidence="6">Cytoplasm</location>
    </subcellularLocation>
</comment>
<dbReference type="Proteomes" id="UP000237798">
    <property type="component" value="Unassembled WGS sequence"/>
</dbReference>
<keyword evidence="2 6" id="KW-0698">rRNA processing</keyword>
<keyword evidence="3 6" id="KW-0489">Methyltransferase</keyword>
<keyword evidence="1 6" id="KW-0963">Cytoplasm</keyword>
<dbReference type="PANTHER" id="PTHR46111:SF1">
    <property type="entry name" value="RIBOSOMAL RNA SMALL SUBUNIT METHYLTRANSFERASE I"/>
    <property type="match status" value="1"/>
</dbReference>
<protein>
    <recommendedName>
        <fullName evidence="6">Ribosomal RNA small subunit methyltransferase I</fullName>
        <ecNumber evidence="6">2.1.1.198</ecNumber>
    </recommendedName>
    <alternativeName>
        <fullName evidence="6">16S rRNA 2'-O-ribose C1402 methyltransferase</fullName>
    </alternativeName>
    <alternativeName>
        <fullName evidence="6">rRNA (cytidine-2'-O-)-methyltransferase RsmI</fullName>
    </alternativeName>
</protein>
<dbReference type="CDD" id="cd11648">
    <property type="entry name" value="RsmI"/>
    <property type="match status" value="1"/>
</dbReference>
<reference evidence="8 9" key="1">
    <citation type="submission" date="2018-03" db="EMBL/GenBank/DDBJ databases">
        <title>Genome sequence of Clostridium luticellarii DSM 29923.</title>
        <authorList>
            <person name="Poehlein A."/>
            <person name="Daniel R."/>
        </authorList>
    </citation>
    <scope>NUCLEOTIDE SEQUENCE [LARGE SCALE GENOMIC DNA]</scope>
    <source>
        <strain evidence="8 9">DSM 29923</strain>
    </source>
</reference>
<evidence type="ECO:0000256" key="6">
    <source>
        <dbReference type="HAMAP-Rule" id="MF_01877"/>
    </source>
</evidence>
<dbReference type="RefSeq" id="WP_106010914.1">
    <property type="nucleotide sequence ID" value="NZ_JALCPJ010000012.1"/>
</dbReference>
<dbReference type="FunFam" id="3.30.950.10:FF:000002">
    <property type="entry name" value="Ribosomal RNA small subunit methyltransferase I"/>
    <property type="match status" value="1"/>
</dbReference>
<dbReference type="PIRSF" id="PIRSF005917">
    <property type="entry name" value="MTase_YraL"/>
    <property type="match status" value="1"/>
</dbReference>
<dbReference type="PROSITE" id="PS01296">
    <property type="entry name" value="RSMI"/>
    <property type="match status" value="1"/>
</dbReference>
<evidence type="ECO:0000256" key="1">
    <source>
        <dbReference type="ARBA" id="ARBA00022490"/>
    </source>
</evidence>